<dbReference type="RefSeq" id="WP_281818302.1">
    <property type="nucleotide sequence ID" value="NZ_BRLB01000016.1"/>
</dbReference>
<comment type="caution">
    <text evidence="5">The sequence shown here is derived from an EMBL/GenBank/DDBJ whole genome shotgun (WGS) entry which is preliminary data.</text>
</comment>
<dbReference type="CDD" id="cd17246">
    <property type="entry name" value="RMtype1_S_SonII-TRD2-CR2_like"/>
    <property type="match status" value="1"/>
</dbReference>
<dbReference type="Pfam" id="PF01420">
    <property type="entry name" value="Methylase_S"/>
    <property type="match status" value="2"/>
</dbReference>
<dbReference type="PANTHER" id="PTHR30408:SF12">
    <property type="entry name" value="TYPE I RESTRICTION ENZYME MJAVIII SPECIFICITY SUBUNIT"/>
    <property type="match status" value="1"/>
</dbReference>
<dbReference type="Proteomes" id="UP001144256">
    <property type="component" value="Unassembled WGS sequence"/>
</dbReference>
<dbReference type="InterPro" id="IPR052021">
    <property type="entry name" value="Type-I_RS_S_subunit"/>
</dbReference>
<dbReference type="InterPro" id="IPR044946">
    <property type="entry name" value="Restrct_endonuc_typeI_TRD_sf"/>
</dbReference>
<reference evidence="5" key="1">
    <citation type="submission" date="2022-06" db="EMBL/GenBank/DDBJ databases">
        <title>Vallitalea longa sp. nov., an anaerobic bacterium isolated from marine sediment.</title>
        <authorList>
            <person name="Hirano S."/>
            <person name="Terahara T."/>
            <person name="Mori K."/>
            <person name="Hamada M."/>
            <person name="Matsumoto R."/>
            <person name="Kobayashi T."/>
        </authorList>
    </citation>
    <scope>NUCLEOTIDE SEQUENCE</scope>
    <source>
        <strain evidence="5">SH18-1</strain>
    </source>
</reference>
<dbReference type="GO" id="GO:0009307">
    <property type="term" value="P:DNA restriction-modification system"/>
    <property type="evidence" value="ECO:0007669"/>
    <property type="project" value="UniProtKB-KW"/>
</dbReference>
<dbReference type="InterPro" id="IPR000055">
    <property type="entry name" value="Restrct_endonuc_typeI_TRD"/>
</dbReference>
<evidence type="ECO:0000256" key="3">
    <source>
        <dbReference type="ARBA" id="ARBA00023125"/>
    </source>
</evidence>
<dbReference type="Gene3D" id="1.10.287.1120">
    <property type="entry name" value="Bipartite methylase S protein"/>
    <property type="match status" value="1"/>
</dbReference>
<comment type="similarity">
    <text evidence="1">Belongs to the type-I restriction system S methylase family.</text>
</comment>
<feature type="domain" description="Type I restriction modification DNA specificity" evidence="4">
    <location>
        <begin position="205"/>
        <end position="387"/>
    </location>
</feature>
<keyword evidence="3" id="KW-0238">DNA-binding</keyword>
<keyword evidence="6" id="KW-1185">Reference proteome</keyword>
<dbReference type="AlphaFoldDB" id="A0A9W5YE27"/>
<evidence type="ECO:0000313" key="6">
    <source>
        <dbReference type="Proteomes" id="UP001144256"/>
    </source>
</evidence>
<dbReference type="SUPFAM" id="SSF116734">
    <property type="entry name" value="DNA methylase specificity domain"/>
    <property type="match status" value="2"/>
</dbReference>
<evidence type="ECO:0000313" key="5">
    <source>
        <dbReference type="EMBL" id="GKX31349.1"/>
    </source>
</evidence>
<organism evidence="5 6">
    <name type="scientific">Vallitalea longa</name>
    <dbReference type="NCBI Taxonomy" id="2936439"/>
    <lineage>
        <taxon>Bacteria</taxon>
        <taxon>Bacillati</taxon>
        <taxon>Bacillota</taxon>
        <taxon>Clostridia</taxon>
        <taxon>Lachnospirales</taxon>
        <taxon>Vallitaleaceae</taxon>
        <taxon>Vallitalea</taxon>
    </lineage>
</organism>
<proteinExistence type="inferred from homology"/>
<dbReference type="PANTHER" id="PTHR30408">
    <property type="entry name" value="TYPE-1 RESTRICTION ENZYME ECOKI SPECIFICITY PROTEIN"/>
    <property type="match status" value="1"/>
</dbReference>
<evidence type="ECO:0000256" key="1">
    <source>
        <dbReference type="ARBA" id="ARBA00010923"/>
    </source>
</evidence>
<sequence length="399" mass="45721">MSENEKNVPKRRFKEFENADSWEQHKLGYVAIEIVAGGDIDKDKIVNSGKYPVLANALTNDGIVGYYEDDYRIKAPAVTVTGRGDVGHAKARNIDFTPVVRLLSVKTKHDVDFLEHAINNHEVLVESTGVPQLTVPQLSKYEIYFPKTDIEEKAIGVFFKILDNLITLNQRKLDKMKELKKAYLIEMFPAEGECKPKLRFVGFTDDWEQRKLDEIATMKARIGWQGLTQKEFLDKGDYYLITGTDFENGQIDFTNCHYINKERYSQDANIQVKNGDVLITKDGTIGKVAYIRDMEKPATLNAGVFVIKGKDKNISNLYLYHYLAAPFLLDYADKQATGGTIKHLNQNVLVNFPIPLPKIEEQQRIGEYFQNIDNLITLHQRKLDKLQDIKKAYLNEMFI</sequence>
<name>A0A9W5YE27_9FIRM</name>
<dbReference type="GO" id="GO:0003677">
    <property type="term" value="F:DNA binding"/>
    <property type="evidence" value="ECO:0007669"/>
    <property type="project" value="UniProtKB-KW"/>
</dbReference>
<keyword evidence="2" id="KW-0680">Restriction system</keyword>
<feature type="domain" description="Type I restriction modification DNA specificity" evidence="4">
    <location>
        <begin position="21"/>
        <end position="176"/>
    </location>
</feature>
<evidence type="ECO:0000256" key="2">
    <source>
        <dbReference type="ARBA" id="ARBA00022747"/>
    </source>
</evidence>
<protein>
    <recommendedName>
        <fullName evidence="4">Type I restriction modification DNA specificity domain-containing protein</fullName>
    </recommendedName>
</protein>
<evidence type="ECO:0000259" key="4">
    <source>
        <dbReference type="Pfam" id="PF01420"/>
    </source>
</evidence>
<gene>
    <name evidence="5" type="ORF">SH1V18_38290</name>
</gene>
<accession>A0A9W5YE27</accession>
<dbReference type="EMBL" id="BRLB01000016">
    <property type="protein sequence ID" value="GKX31349.1"/>
    <property type="molecule type" value="Genomic_DNA"/>
</dbReference>
<dbReference type="Gene3D" id="3.90.220.20">
    <property type="entry name" value="DNA methylase specificity domains"/>
    <property type="match status" value="2"/>
</dbReference>